<evidence type="ECO:0000256" key="6">
    <source>
        <dbReference type="SAM" id="MobiDB-lite"/>
    </source>
</evidence>
<evidence type="ECO:0000256" key="1">
    <source>
        <dbReference type="ARBA" id="ARBA00004141"/>
    </source>
</evidence>
<keyword evidence="5 7" id="KW-0472">Membrane</keyword>
<evidence type="ECO:0000256" key="4">
    <source>
        <dbReference type="ARBA" id="ARBA00022989"/>
    </source>
</evidence>
<dbReference type="GeneID" id="19324690"/>
<keyword evidence="3 7" id="KW-0812">Transmembrane</keyword>
<dbReference type="Gene3D" id="1.20.1250.20">
    <property type="entry name" value="MFS general substrate transporter like domains"/>
    <property type="match status" value="1"/>
</dbReference>
<dbReference type="OrthoDB" id="3639251at2759"/>
<feature type="transmembrane region" description="Helical" evidence="7">
    <location>
        <begin position="22"/>
        <end position="44"/>
    </location>
</feature>
<accession>R8BLT7</accession>
<dbReference type="KEGG" id="tmn:UCRPA7_4258"/>
<keyword evidence="4 7" id="KW-1133">Transmembrane helix</keyword>
<reference evidence="9" key="1">
    <citation type="journal article" date="2013" name="Genome Announc.">
        <title>Draft genome sequence of the ascomycete Phaeoacremonium aleophilum strain UCR-PA7, a causal agent of the esca disease complex in grapevines.</title>
        <authorList>
            <person name="Blanco-Ulate B."/>
            <person name="Rolshausen P."/>
            <person name="Cantu D."/>
        </authorList>
    </citation>
    <scope>NUCLEOTIDE SEQUENCE [LARGE SCALE GENOMIC DNA]</scope>
    <source>
        <strain evidence="9">UCR-PA7</strain>
    </source>
</reference>
<evidence type="ECO:0000256" key="7">
    <source>
        <dbReference type="SAM" id="Phobius"/>
    </source>
</evidence>
<comment type="subcellular location">
    <subcellularLocation>
        <location evidence="1">Membrane</location>
        <topology evidence="1">Multi-pass membrane protein</topology>
    </subcellularLocation>
</comment>
<dbReference type="FunFam" id="1.20.1250.20:FF:000386">
    <property type="entry name" value="MFS general substrate transporter"/>
    <property type="match status" value="1"/>
</dbReference>
<organism evidence="8 9">
    <name type="scientific">Phaeoacremonium minimum (strain UCR-PA7)</name>
    <name type="common">Esca disease fungus</name>
    <name type="synonym">Togninia minima</name>
    <dbReference type="NCBI Taxonomy" id="1286976"/>
    <lineage>
        <taxon>Eukaryota</taxon>
        <taxon>Fungi</taxon>
        <taxon>Dikarya</taxon>
        <taxon>Ascomycota</taxon>
        <taxon>Pezizomycotina</taxon>
        <taxon>Sordariomycetes</taxon>
        <taxon>Sordariomycetidae</taxon>
        <taxon>Togniniales</taxon>
        <taxon>Togniniaceae</taxon>
        <taxon>Phaeoacremonium</taxon>
    </lineage>
</organism>
<dbReference type="EMBL" id="KB933101">
    <property type="protein sequence ID" value="EOO00250.1"/>
    <property type="molecule type" value="Genomic_DNA"/>
</dbReference>
<evidence type="ECO:0000256" key="5">
    <source>
        <dbReference type="ARBA" id="ARBA00023136"/>
    </source>
</evidence>
<evidence type="ECO:0000313" key="8">
    <source>
        <dbReference type="EMBL" id="EOO00250.1"/>
    </source>
</evidence>
<dbReference type="GO" id="GO:0016020">
    <property type="term" value="C:membrane"/>
    <property type="evidence" value="ECO:0007669"/>
    <property type="project" value="UniProtKB-SubCell"/>
</dbReference>
<dbReference type="InterPro" id="IPR011701">
    <property type="entry name" value="MFS"/>
</dbReference>
<protein>
    <submittedName>
        <fullName evidence="8">Putative pantothenate transporter protein</fullName>
    </submittedName>
</protein>
<keyword evidence="2" id="KW-0813">Transport</keyword>
<name>R8BLT7_PHAM7</name>
<proteinExistence type="predicted"/>
<dbReference type="Proteomes" id="UP000014074">
    <property type="component" value="Unassembled WGS sequence"/>
</dbReference>
<dbReference type="AlphaFoldDB" id="R8BLT7"/>
<dbReference type="PANTHER" id="PTHR43791:SF39">
    <property type="entry name" value="TRANSPORTER LIZ1_SEO1, PUTATIVE (AFU_ORTHOLOGUE AFUA_3G00980)-RELATED"/>
    <property type="match status" value="1"/>
</dbReference>
<evidence type="ECO:0000256" key="3">
    <source>
        <dbReference type="ARBA" id="ARBA00022692"/>
    </source>
</evidence>
<keyword evidence="9" id="KW-1185">Reference proteome</keyword>
<dbReference type="HOGENOM" id="CLU_001265_4_3_1"/>
<dbReference type="PANTHER" id="PTHR43791">
    <property type="entry name" value="PERMEASE-RELATED"/>
    <property type="match status" value="1"/>
</dbReference>
<evidence type="ECO:0000256" key="2">
    <source>
        <dbReference type="ARBA" id="ARBA00022448"/>
    </source>
</evidence>
<dbReference type="GO" id="GO:0022857">
    <property type="term" value="F:transmembrane transporter activity"/>
    <property type="evidence" value="ECO:0007669"/>
    <property type="project" value="InterPro"/>
</dbReference>
<dbReference type="RefSeq" id="XP_007915073.1">
    <property type="nucleotide sequence ID" value="XM_007916882.1"/>
</dbReference>
<evidence type="ECO:0000313" key="9">
    <source>
        <dbReference type="Proteomes" id="UP000014074"/>
    </source>
</evidence>
<sequence>MFSGYLMAAVYHLGGTSGFKGWQWLFIVDGIISLPIAISAYFMLPDLPEIANPWYLSEEEVKLAQKRMELEGRSKRAPYSVAKIKKILSSWHIYVLTLLYVYLKTSTNPKYSITQINSYPTLTSAVQVITTLAYAWSSDTFLRGSRWPPIVFGGAMNIMCEVSLAVWDIPVRWKWASFIMAGCGGGLSGLCFAWAHEICTADNEERAIVTATMNEMAYVLQAWLPLIVWQQVDAPRYLHKREIRQQSEPFHRNAQAEEALDSGDLIEERTEPLDQKVAAKE</sequence>
<dbReference type="Pfam" id="PF07690">
    <property type="entry name" value="MFS_1"/>
    <property type="match status" value="1"/>
</dbReference>
<dbReference type="SUPFAM" id="SSF103473">
    <property type="entry name" value="MFS general substrate transporter"/>
    <property type="match status" value="1"/>
</dbReference>
<feature type="compositionally biased region" description="Basic and acidic residues" evidence="6">
    <location>
        <begin position="266"/>
        <end position="281"/>
    </location>
</feature>
<dbReference type="InterPro" id="IPR036259">
    <property type="entry name" value="MFS_trans_sf"/>
</dbReference>
<feature type="region of interest" description="Disordered" evidence="6">
    <location>
        <begin position="248"/>
        <end position="281"/>
    </location>
</feature>
<gene>
    <name evidence="8" type="ORF">UCRPA7_4258</name>
</gene>
<dbReference type="eggNOG" id="KOG2533">
    <property type="taxonomic scope" value="Eukaryota"/>
</dbReference>